<keyword evidence="3" id="KW-0012">Acyltransferase</keyword>
<dbReference type="Pfam" id="PF00132">
    <property type="entry name" value="Hexapep"/>
    <property type="match status" value="1"/>
</dbReference>
<keyword evidence="2" id="KW-0677">Repeat</keyword>
<dbReference type="InterPro" id="IPR018357">
    <property type="entry name" value="Hexapep_transf_CS"/>
</dbReference>
<sequence>MTVVSDFRPLLVQRLALLQQQQPDLSKLGLAFGVVRDLGAGLLKMAAARFYLHNTQLGKQVSVKGRPLFRNAGRVILGDQVRIWSDIQRAKIFVSRGAVLRVGDNSRINGAHISVSIGVDIGRNVRIGPNVVIMDDDFHDAASHFSAGKTGAIRIHDNVWIAMGATVLKGVTIGEGAAVAAGAVVTKDVAPYTLVGGVPAKPIKNLRHE</sequence>
<evidence type="ECO:0000256" key="2">
    <source>
        <dbReference type="ARBA" id="ARBA00022737"/>
    </source>
</evidence>
<dbReference type="CDD" id="cd04647">
    <property type="entry name" value="LbH_MAT_like"/>
    <property type="match status" value="1"/>
</dbReference>
<reference evidence="4 5" key="1">
    <citation type="submission" date="2020-03" db="EMBL/GenBank/DDBJ databases">
        <title>Genomic Encyclopedia of Type Strains, Phase IV (KMG-V): Genome sequencing to study the core and pangenomes of soil and plant-associated prokaryotes.</title>
        <authorList>
            <person name="Whitman W."/>
        </authorList>
    </citation>
    <scope>NUCLEOTIDE SEQUENCE [LARGE SCALE GENOMIC DNA]</scope>
    <source>
        <strain evidence="4 5">1B</strain>
    </source>
</reference>
<dbReference type="Proteomes" id="UP000717634">
    <property type="component" value="Unassembled WGS sequence"/>
</dbReference>
<dbReference type="PANTHER" id="PTHR23416:SF78">
    <property type="entry name" value="LIPOPOLYSACCHARIDE BIOSYNTHESIS O-ACETYL TRANSFERASE WBBJ-RELATED"/>
    <property type="match status" value="1"/>
</dbReference>
<evidence type="ECO:0000256" key="1">
    <source>
        <dbReference type="ARBA" id="ARBA00022679"/>
    </source>
</evidence>
<dbReference type="PROSITE" id="PS00101">
    <property type="entry name" value="HEXAPEP_TRANSFERASES"/>
    <property type="match status" value="1"/>
</dbReference>
<dbReference type="SUPFAM" id="SSF51161">
    <property type="entry name" value="Trimeric LpxA-like enzymes"/>
    <property type="match status" value="1"/>
</dbReference>
<dbReference type="EMBL" id="JAAVTK010000004">
    <property type="protein sequence ID" value="NKI89368.1"/>
    <property type="molecule type" value="Genomic_DNA"/>
</dbReference>
<evidence type="ECO:0000313" key="5">
    <source>
        <dbReference type="Proteomes" id="UP000717634"/>
    </source>
</evidence>
<protein>
    <submittedName>
        <fullName evidence="4">Acetyltransferase-like isoleucine patch superfamily enzyme</fullName>
    </submittedName>
</protein>
<organism evidence="4 5">
    <name type="scientific">Hymenobacter artigasi</name>
    <dbReference type="NCBI Taxonomy" id="2719616"/>
    <lineage>
        <taxon>Bacteria</taxon>
        <taxon>Pseudomonadati</taxon>
        <taxon>Bacteroidota</taxon>
        <taxon>Cytophagia</taxon>
        <taxon>Cytophagales</taxon>
        <taxon>Hymenobacteraceae</taxon>
        <taxon>Hymenobacter</taxon>
    </lineage>
</organism>
<dbReference type="InterPro" id="IPR001451">
    <property type="entry name" value="Hexapep"/>
</dbReference>
<proteinExistence type="predicted"/>
<keyword evidence="5" id="KW-1185">Reference proteome</keyword>
<gene>
    <name evidence="4" type="ORF">HBN54_001963</name>
</gene>
<accession>A0ABX1HGJ1</accession>
<dbReference type="RefSeq" id="WP_168672985.1">
    <property type="nucleotide sequence ID" value="NZ_JAAVTK010000004.1"/>
</dbReference>
<dbReference type="Gene3D" id="2.160.10.10">
    <property type="entry name" value="Hexapeptide repeat proteins"/>
    <property type="match status" value="1"/>
</dbReference>
<comment type="caution">
    <text evidence="4">The sequence shown here is derived from an EMBL/GenBank/DDBJ whole genome shotgun (WGS) entry which is preliminary data.</text>
</comment>
<keyword evidence="1" id="KW-0808">Transferase</keyword>
<evidence type="ECO:0000256" key="3">
    <source>
        <dbReference type="ARBA" id="ARBA00023315"/>
    </source>
</evidence>
<dbReference type="InterPro" id="IPR051159">
    <property type="entry name" value="Hexapeptide_acetyltransf"/>
</dbReference>
<dbReference type="PANTHER" id="PTHR23416">
    <property type="entry name" value="SIALIC ACID SYNTHASE-RELATED"/>
    <property type="match status" value="1"/>
</dbReference>
<evidence type="ECO:0000313" key="4">
    <source>
        <dbReference type="EMBL" id="NKI89368.1"/>
    </source>
</evidence>
<dbReference type="Pfam" id="PF14602">
    <property type="entry name" value="Hexapep_2"/>
    <property type="match status" value="1"/>
</dbReference>
<dbReference type="InterPro" id="IPR011004">
    <property type="entry name" value="Trimer_LpxA-like_sf"/>
</dbReference>
<name>A0ABX1HGJ1_9BACT</name>